<evidence type="ECO:0000259" key="5">
    <source>
        <dbReference type="PROSITE" id="PS50808"/>
    </source>
</evidence>
<dbReference type="PANTHER" id="PTHR34396">
    <property type="entry name" value="OS03G0264950 PROTEIN-RELATED"/>
    <property type="match status" value="1"/>
</dbReference>
<accession>A0A2Z7CFS0</accession>
<organism evidence="6 7">
    <name type="scientific">Dorcoceras hygrometricum</name>
    <dbReference type="NCBI Taxonomy" id="472368"/>
    <lineage>
        <taxon>Eukaryota</taxon>
        <taxon>Viridiplantae</taxon>
        <taxon>Streptophyta</taxon>
        <taxon>Embryophyta</taxon>
        <taxon>Tracheophyta</taxon>
        <taxon>Spermatophyta</taxon>
        <taxon>Magnoliopsida</taxon>
        <taxon>eudicotyledons</taxon>
        <taxon>Gunneridae</taxon>
        <taxon>Pentapetalae</taxon>
        <taxon>asterids</taxon>
        <taxon>lamiids</taxon>
        <taxon>Lamiales</taxon>
        <taxon>Gesneriaceae</taxon>
        <taxon>Didymocarpoideae</taxon>
        <taxon>Trichosporeae</taxon>
        <taxon>Loxocarpinae</taxon>
        <taxon>Dorcoceras</taxon>
    </lineage>
</organism>
<dbReference type="PROSITE" id="PS50808">
    <property type="entry name" value="ZF_BED"/>
    <property type="match status" value="1"/>
</dbReference>
<dbReference type="GO" id="GO:0005634">
    <property type="term" value="C:nucleus"/>
    <property type="evidence" value="ECO:0007669"/>
    <property type="project" value="TreeGrafter"/>
</dbReference>
<dbReference type="PANTHER" id="PTHR34396:SF25">
    <property type="entry name" value="BOUNDARY ELEMENT ASSOCIATED FACTOR"/>
    <property type="match status" value="1"/>
</dbReference>
<reference evidence="6 7" key="1">
    <citation type="journal article" date="2015" name="Proc. Natl. Acad. Sci. U.S.A.">
        <title>The resurrection genome of Boea hygrometrica: A blueprint for survival of dehydration.</title>
        <authorList>
            <person name="Xiao L."/>
            <person name="Yang G."/>
            <person name="Zhang L."/>
            <person name="Yang X."/>
            <person name="Zhao S."/>
            <person name="Ji Z."/>
            <person name="Zhou Q."/>
            <person name="Hu M."/>
            <person name="Wang Y."/>
            <person name="Chen M."/>
            <person name="Xu Y."/>
            <person name="Jin H."/>
            <person name="Xiao X."/>
            <person name="Hu G."/>
            <person name="Bao F."/>
            <person name="Hu Y."/>
            <person name="Wan P."/>
            <person name="Li L."/>
            <person name="Deng X."/>
            <person name="Kuang T."/>
            <person name="Xiang C."/>
            <person name="Zhu J.K."/>
            <person name="Oliver M.J."/>
            <person name="He Y."/>
        </authorList>
    </citation>
    <scope>NUCLEOTIDE SEQUENCE [LARGE SCALE GENOMIC DNA]</scope>
    <source>
        <strain evidence="7">cv. XS01</strain>
    </source>
</reference>
<evidence type="ECO:0000313" key="6">
    <source>
        <dbReference type="EMBL" id="KZV45778.1"/>
    </source>
</evidence>
<evidence type="ECO:0000256" key="1">
    <source>
        <dbReference type="ARBA" id="ARBA00022723"/>
    </source>
</evidence>
<dbReference type="InterPro" id="IPR053031">
    <property type="entry name" value="Cuticle_assoc_protein"/>
</dbReference>
<dbReference type="SMART" id="SM00614">
    <property type="entry name" value="ZnF_BED"/>
    <property type="match status" value="1"/>
</dbReference>
<dbReference type="EMBL" id="KQ995818">
    <property type="protein sequence ID" value="KZV45778.1"/>
    <property type="molecule type" value="Genomic_DNA"/>
</dbReference>
<dbReference type="GO" id="GO:0008270">
    <property type="term" value="F:zinc ion binding"/>
    <property type="evidence" value="ECO:0007669"/>
    <property type="project" value="UniProtKB-KW"/>
</dbReference>
<keyword evidence="2 4" id="KW-0863">Zinc-finger</keyword>
<proteinExistence type="predicted"/>
<keyword evidence="3" id="KW-0862">Zinc</keyword>
<evidence type="ECO:0000256" key="2">
    <source>
        <dbReference type="ARBA" id="ARBA00022771"/>
    </source>
</evidence>
<feature type="domain" description="BED-type" evidence="5">
    <location>
        <begin position="15"/>
        <end position="88"/>
    </location>
</feature>
<dbReference type="SUPFAM" id="SSF57667">
    <property type="entry name" value="beta-beta-alpha zinc fingers"/>
    <property type="match status" value="1"/>
</dbReference>
<gene>
    <name evidence="6" type="ORF">F511_36037</name>
</gene>
<dbReference type="OrthoDB" id="2610923at2759"/>
<sequence>MEEVDPNPFAPKKKHKKSSVWEEFKEIDVNGDMKAECIHCKARLTISKSRQTTSFRRHLDTCEVRRTKQRNAQQTTMLNYHPKKINRRKDFLHWWINTAKDLCGSFRKMYFWKINRTTSSLFYV</sequence>
<evidence type="ECO:0000256" key="3">
    <source>
        <dbReference type="ARBA" id="ARBA00022833"/>
    </source>
</evidence>
<evidence type="ECO:0000256" key="4">
    <source>
        <dbReference type="PROSITE-ProRule" id="PRU00027"/>
    </source>
</evidence>
<keyword evidence="1" id="KW-0479">Metal-binding</keyword>
<dbReference type="AlphaFoldDB" id="A0A2Z7CFS0"/>
<evidence type="ECO:0000313" key="7">
    <source>
        <dbReference type="Proteomes" id="UP000250235"/>
    </source>
</evidence>
<dbReference type="InterPro" id="IPR036236">
    <property type="entry name" value="Znf_C2H2_sf"/>
</dbReference>
<dbReference type="GO" id="GO:0006357">
    <property type="term" value="P:regulation of transcription by RNA polymerase II"/>
    <property type="evidence" value="ECO:0007669"/>
    <property type="project" value="TreeGrafter"/>
</dbReference>
<dbReference type="InterPro" id="IPR003656">
    <property type="entry name" value="Znf_BED"/>
</dbReference>
<dbReference type="Proteomes" id="UP000250235">
    <property type="component" value="Unassembled WGS sequence"/>
</dbReference>
<name>A0A2Z7CFS0_9LAMI</name>
<dbReference type="Pfam" id="PF02892">
    <property type="entry name" value="zf-BED"/>
    <property type="match status" value="1"/>
</dbReference>
<dbReference type="GO" id="GO:1990837">
    <property type="term" value="F:sequence-specific double-stranded DNA binding"/>
    <property type="evidence" value="ECO:0007669"/>
    <property type="project" value="TreeGrafter"/>
</dbReference>
<protein>
    <recommendedName>
        <fullName evidence="5">BED-type domain-containing protein</fullName>
    </recommendedName>
</protein>
<keyword evidence="7" id="KW-1185">Reference proteome</keyword>